<dbReference type="Proteomes" id="UP001163046">
    <property type="component" value="Unassembled WGS sequence"/>
</dbReference>
<comment type="caution">
    <text evidence="1">The sequence shown here is derived from an EMBL/GenBank/DDBJ whole genome shotgun (WGS) entry which is preliminary data.</text>
</comment>
<dbReference type="OrthoDB" id="5966174at2759"/>
<accession>A0A9X0A4T4</accession>
<protein>
    <submittedName>
        <fullName evidence="1">Uncharacterized protein</fullName>
    </submittedName>
</protein>
<evidence type="ECO:0000313" key="2">
    <source>
        <dbReference type="Proteomes" id="UP001163046"/>
    </source>
</evidence>
<proteinExistence type="predicted"/>
<evidence type="ECO:0000313" key="1">
    <source>
        <dbReference type="EMBL" id="KAJ7393456.1"/>
    </source>
</evidence>
<organism evidence="1 2">
    <name type="scientific">Desmophyllum pertusum</name>
    <dbReference type="NCBI Taxonomy" id="174260"/>
    <lineage>
        <taxon>Eukaryota</taxon>
        <taxon>Metazoa</taxon>
        <taxon>Cnidaria</taxon>
        <taxon>Anthozoa</taxon>
        <taxon>Hexacorallia</taxon>
        <taxon>Scleractinia</taxon>
        <taxon>Caryophylliina</taxon>
        <taxon>Caryophylliidae</taxon>
        <taxon>Desmophyllum</taxon>
    </lineage>
</organism>
<keyword evidence="2" id="KW-1185">Reference proteome</keyword>
<sequence>MNRQADKSYRNGLQRKIFKLWFLRYKRKVIHRHLCKALAKKGKKRRFFNRWSNFTKTADRKEKSFCWFLGTHANRHDA</sequence>
<dbReference type="EMBL" id="MU825398">
    <property type="protein sequence ID" value="KAJ7393456.1"/>
    <property type="molecule type" value="Genomic_DNA"/>
</dbReference>
<gene>
    <name evidence="1" type="ORF">OS493_006433</name>
</gene>
<dbReference type="AlphaFoldDB" id="A0A9X0A4T4"/>
<name>A0A9X0A4T4_9CNID</name>
<reference evidence="1" key="1">
    <citation type="submission" date="2023-01" db="EMBL/GenBank/DDBJ databases">
        <title>Genome assembly of the deep-sea coral Lophelia pertusa.</title>
        <authorList>
            <person name="Herrera S."/>
            <person name="Cordes E."/>
        </authorList>
    </citation>
    <scope>NUCLEOTIDE SEQUENCE</scope>
    <source>
        <strain evidence="1">USNM1676648</strain>
        <tissue evidence="1">Polyp</tissue>
    </source>
</reference>